<dbReference type="InterPro" id="IPR006597">
    <property type="entry name" value="Sel1-like"/>
</dbReference>
<protein>
    <recommendedName>
        <fullName evidence="4">HCP-like protein</fullName>
    </recommendedName>
</protein>
<dbReference type="AlphaFoldDB" id="A0AA43QRY6"/>
<dbReference type="EMBL" id="JAPUFD010000014">
    <property type="protein sequence ID" value="MDI1491427.1"/>
    <property type="molecule type" value="Genomic_DNA"/>
</dbReference>
<gene>
    <name evidence="2" type="ORF">OHK93_002636</name>
</gene>
<comment type="caution">
    <text evidence="2">The sequence shown here is derived from an EMBL/GenBank/DDBJ whole genome shotgun (WGS) entry which is preliminary data.</text>
</comment>
<evidence type="ECO:0008006" key="4">
    <source>
        <dbReference type="Google" id="ProtNLM"/>
    </source>
</evidence>
<evidence type="ECO:0000256" key="1">
    <source>
        <dbReference type="SAM" id="MobiDB-lite"/>
    </source>
</evidence>
<feature type="compositionally biased region" description="Basic and acidic residues" evidence="1">
    <location>
        <begin position="212"/>
        <end position="234"/>
    </location>
</feature>
<dbReference type="SUPFAM" id="SSF81901">
    <property type="entry name" value="HCP-like"/>
    <property type="match status" value="1"/>
</dbReference>
<dbReference type="InterPro" id="IPR011990">
    <property type="entry name" value="TPR-like_helical_dom_sf"/>
</dbReference>
<dbReference type="GO" id="GO:0032153">
    <property type="term" value="C:cell division site"/>
    <property type="evidence" value="ECO:0007669"/>
    <property type="project" value="TreeGrafter"/>
</dbReference>
<sequence>MPLKDLLKKKEKIKASDTEPISSPPSTISTQDPDLPPKPEFTFLRSDTNTQELISPPAYPDEQVAPDSTTERATAEKLHSNRFSKRFSRLGNHSSPSKEKETEKEKDATATSPPTSRPTSKDKDSRRLSQRLHISPRSRNTSQSSANIPSDLPEIGTLALGTGQQNEEKQAAWEERATILVKDNPNNRPLSRPSSNRSSTNFSRPSTPKPETQPDFHPAHLGDRAPRGRSISDAKSDDDIQAAIRLHESGNLAESTAMFGRLADNKSNAMAQILYGLALRHGWGIEPNPGLGITYLSRAATMSADVESDALAKGVKKGGAAKGELVLAIYELANSFRHGWGVEKDPLAARKYYEVAANLGDTDAMNECGWCYDEGYGGKKDRYTAAQYYRRAEQQGSKTLGNSWIWKDKYDPDHAVNQRRR</sequence>
<feature type="compositionally biased region" description="Basic and acidic residues" evidence="1">
    <location>
        <begin position="166"/>
        <end position="177"/>
    </location>
</feature>
<organism evidence="2 3">
    <name type="scientific">Ramalina farinacea</name>
    <dbReference type="NCBI Taxonomy" id="258253"/>
    <lineage>
        <taxon>Eukaryota</taxon>
        <taxon>Fungi</taxon>
        <taxon>Dikarya</taxon>
        <taxon>Ascomycota</taxon>
        <taxon>Pezizomycotina</taxon>
        <taxon>Lecanoromycetes</taxon>
        <taxon>OSLEUM clade</taxon>
        <taxon>Lecanoromycetidae</taxon>
        <taxon>Lecanorales</taxon>
        <taxon>Lecanorineae</taxon>
        <taxon>Ramalinaceae</taxon>
        <taxon>Ramalina</taxon>
    </lineage>
</organism>
<name>A0AA43QRY6_9LECA</name>
<dbReference type="InterPro" id="IPR052945">
    <property type="entry name" value="Mitotic_Regulator"/>
</dbReference>
<feature type="compositionally biased region" description="Low complexity" evidence="1">
    <location>
        <begin position="184"/>
        <end position="206"/>
    </location>
</feature>
<evidence type="ECO:0000313" key="3">
    <source>
        <dbReference type="Proteomes" id="UP001161017"/>
    </source>
</evidence>
<dbReference type="Pfam" id="PF08238">
    <property type="entry name" value="Sel1"/>
    <property type="match status" value="3"/>
</dbReference>
<evidence type="ECO:0000313" key="2">
    <source>
        <dbReference type="EMBL" id="MDI1491427.1"/>
    </source>
</evidence>
<reference evidence="2" key="1">
    <citation type="journal article" date="2023" name="Genome Biol. Evol.">
        <title>First Whole Genome Sequence and Flow Cytometry Genome Size Data for the Lichen-Forming Fungus Ramalina farinacea (Ascomycota).</title>
        <authorList>
            <person name="Llewellyn T."/>
            <person name="Mian S."/>
            <person name="Hill R."/>
            <person name="Leitch I.J."/>
            <person name="Gaya E."/>
        </authorList>
    </citation>
    <scope>NUCLEOTIDE SEQUENCE</scope>
    <source>
        <strain evidence="2">LIQ254RAFAR</strain>
    </source>
</reference>
<dbReference type="PANTHER" id="PTHR43628:SF1">
    <property type="entry name" value="CHITIN SYNTHASE REGULATORY FACTOR 2-RELATED"/>
    <property type="match status" value="1"/>
</dbReference>
<accession>A0AA43QRY6</accession>
<dbReference type="SMART" id="SM00671">
    <property type="entry name" value="SEL1"/>
    <property type="match status" value="3"/>
</dbReference>
<feature type="compositionally biased region" description="Polar residues" evidence="1">
    <location>
        <begin position="137"/>
        <end position="148"/>
    </location>
</feature>
<dbReference type="PANTHER" id="PTHR43628">
    <property type="entry name" value="ACTIVATOR OF C KINASE PROTEIN 1-RELATED"/>
    <property type="match status" value="1"/>
</dbReference>
<feature type="compositionally biased region" description="Basic and acidic residues" evidence="1">
    <location>
        <begin position="69"/>
        <end position="79"/>
    </location>
</feature>
<feature type="region of interest" description="Disordered" evidence="1">
    <location>
        <begin position="1"/>
        <end position="234"/>
    </location>
</feature>
<feature type="compositionally biased region" description="Low complexity" evidence="1">
    <location>
        <begin position="18"/>
        <end position="33"/>
    </location>
</feature>
<dbReference type="Proteomes" id="UP001161017">
    <property type="component" value="Unassembled WGS sequence"/>
</dbReference>
<feature type="compositionally biased region" description="Basic and acidic residues" evidence="1">
    <location>
        <begin position="1"/>
        <end position="17"/>
    </location>
</feature>
<proteinExistence type="predicted"/>
<dbReference type="Gene3D" id="1.25.40.10">
    <property type="entry name" value="Tetratricopeptide repeat domain"/>
    <property type="match status" value="1"/>
</dbReference>
<dbReference type="GO" id="GO:0010972">
    <property type="term" value="P:negative regulation of G2/M transition of mitotic cell cycle"/>
    <property type="evidence" value="ECO:0007669"/>
    <property type="project" value="TreeGrafter"/>
</dbReference>
<feature type="compositionally biased region" description="Basic and acidic residues" evidence="1">
    <location>
        <begin position="96"/>
        <end position="108"/>
    </location>
</feature>
<keyword evidence="3" id="KW-1185">Reference proteome</keyword>